<sequence length="114" mass="12220">CAACHGPEVGMTGPVEDINKTGATYEGAVSGRFGNRKPPTAAYAGRSPVFHLMDEEGNFMGGMFWDGRATGKSLGDPLAEQAMGPFLNPLEHNNPDEKSVVIKVRDSDYADLFE</sequence>
<evidence type="ECO:0000313" key="2">
    <source>
        <dbReference type="EMBL" id="GAG45693.1"/>
    </source>
</evidence>
<dbReference type="GO" id="GO:0009055">
    <property type="term" value="F:electron transfer activity"/>
    <property type="evidence" value="ECO:0007669"/>
    <property type="project" value="InterPro"/>
</dbReference>
<feature type="non-terminal residue" evidence="2">
    <location>
        <position position="114"/>
    </location>
</feature>
<feature type="non-terminal residue" evidence="2">
    <location>
        <position position="1"/>
    </location>
</feature>
<dbReference type="AlphaFoldDB" id="X0YAD9"/>
<dbReference type="InterPro" id="IPR004852">
    <property type="entry name" value="Di-haem_cyt_c_peroxidsae"/>
</dbReference>
<comment type="caution">
    <text evidence="2">The sequence shown here is derived from an EMBL/GenBank/DDBJ whole genome shotgun (WGS) entry which is preliminary data.</text>
</comment>
<dbReference type="GO" id="GO:0016491">
    <property type="term" value="F:oxidoreductase activity"/>
    <property type="evidence" value="ECO:0007669"/>
    <property type="project" value="InterPro"/>
</dbReference>
<evidence type="ECO:0000259" key="1">
    <source>
        <dbReference type="Pfam" id="PF03150"/>
    </source>
</evidence>
<dbReference type="Pfam" id="PF03150">
    <property type="entry name" value="CCP_MauG"/>
    <property type="match status" value="1"/>
</dbReference>
<dbReference type="GO" id="GO:0020037">
    <property type="term" value="F:heme binding"/>
    <property type="evidence" value="ECO:0007669"/>
    <property type="project" value="InterPro"/>
</dbReference>
<name>X0YAD9_9ZZZZ</name>
<accession>X0YAD9</accession>
<gene>
    <name evidence="2" type="ORF">S01H1_84925</name>
</gene>
<reference evidence="2" key="1">
    <citation type="journal article" date="2014" name="Front. Microbiol.">
        <title>High frequency of phylogenetically diverse reductive dehalogenase-homologous genes in deep subseafloor sedimentary metagenomes.</title>
        <authorList>
            <person name="Kawai M."/>
            <person name="Futagami T."/>
            <person name="Toyoda A."/>
            <person name="Takaki Y."/>
            <person name="Nishi S."/>
            <person name="Hori S."/>
            <person name="Arai W."/>
            <person name="Tsubouchi T."/>
            <person name="Morono Y."/>
            <person name="Uchiyama I."/>
            <person name="Ito T."/>
            <person name="Fujiyama A."/>
            <person name="Inagaki F."/>
            <person name="Takami H."/>
        </authorList>
    </citation>
    <scope>NUCLEOTIDE SEQUENCE</scope>
    <source>
        <strain evidence="2">Expedition CK06-06</strain>
    </source>
</reference>
<proteinExistence type="predicted"/>
<organism evidence="2">
    <name type="scientific">marine sediment metagenome</name>
    <dbReference type="NCBI Taxonomy" id="412755"/>
    <lineage>
        <taxon>unclassified sequences</taxon>
        <taxon>metagenomes</taxon>
        <taxon>ecological metagenomes</taxon>
    </lineage>
</organism>
<feature type="domain" description="Di-haem cytochrome c peroxidase" evidence="1">
    <location>
        <begin position="1"/>
        <end position="114"/>
    </location>
</feature>
<dbReference type="SUPFAM" id="SSF46626">
    <property type="entry name" value="Cytochrome c"/>
    <property type="match status" value="1"/>
</dbReference>
<protein>
    <recommendedName>
        <fullName evidence="1">Di-haem cytochrome c peroxidase domain-containing protein</fullName>
    </recommendedName>
</protein>
<dbReference type="InterPro" id="IPR036909">
    <property type="entry name" value="Cyt_c-like_dom_sf"/>
</dbReference>
<dbReference type="Gene3D" id="1.10.760.10">
    <property type="entry name" value="Cytochrome c-like domain"/>
    <property type="match status" value="1"/>
</dbReference>
<dbReference type="EMBL" id="BARS01058124">
    <property type="protein sequence ID" value="GAG45693.1"/>
    <property type="molecule type" value="Genomic_DNA"/>
</dbReference>